<evidence type="ECO:0000313" key="3">
    <source>
        <dbReference type="EMBL" id="PZX39617.1"/>
    </source>
</evidence>
<dbReference type="InterPro" id="IPR026444">
    <property type="entry name" value="Secre_tail"/>
</dbReference>
<reference evidence="3 4" key="1">
    <citation type="submission" date="2018-06" db="EMBL/GenBank/DDBJ databases">
        <title>Genomic Encyclopedia of Archaeal and Bacterial Type Strains, Phase II (KMG-II): from individual species to whole genera.</title>
        <authorList>
            <person name="Goeker M."/>
        </authorList>
    </citation>
    <scope>NUCLEOTIDE SEQUENCE [LARGE SCALE GENOMIC DNA]</scope>
    <source>
        <strain evidence="3 4">DSM 17205</strain>
    </source>
</reference>
<dbReference type="RefSeq" id="WP_015363350.1">
    <property type="nucleotide sequence ID" value="NZ_QKZR01000003.1"/>
</dbReference>
<keyword evidence="1" id="KW-0732">Signal</keyword>
<dbReference type="Proteomes" id="UP000248584">
    <property type="component" value="Unassembled WGS sequence"/>
</dbReference>
<organism evidence="3 4">
    <name type="scientific">Nonlabens dokdonensis</name>
    <dbReference type="NCBI Taxonomy" id="328515"/>
    <lineage>
        <taxon>Bacteria</taxon>
        <taxon>Pseudomonadati</taxon>
        <taxon>Bacteroidota</taxon>
        <taxon>Flavobacteriia</taxon>
        <taxon>Flavobacteriales</taxon>
        <taxon>Flavobacteriaceae</taxon>
        <taxon>Nonlabens</taxon>
    </lineage>
</organism>
<evidence type="ECO:0000313" key="4">
    <source>
        <dbReference type="Proteomes" id="UP000248584"/>
    </source>
</evidence>
<keyword evidence="4" id="KW-1185">Reference proteome</keyword>
<sequence length="308" mass="34342">MKKHITTLALFSLTFILTFNIGYSQVQLYANGFEGTDEDTYNLTTASGSNVDFVNFTASDYILRGNPAANSSIDVQPTGFSGSNLIMWEDFDGYLADGGQLYLTTNDINISGASGISVQMKIGVTNDVADRYEASDFLTLEYQIDGGLWVTFGDFRGVINGNTFNFYEDDDLNGTYTAQITNAMKQLNYDLDVIFGTQISGSLMKIRIRAFSGVQEEMVIDDLVVEATVLSIDDNQPITNIEVYPNPASEVLRVSNWKEPKEYIIYNQLGTQISKGKNTENKIDIQNLKTGLYFLKFENSDPIKFIKK</sequence>
<evidence type="ECO:0000256" key="1">
    <source>
        <dbReference type="ARBA" id="ARBA00022729"/>
    </source>
</evidence>
<name>A0ABX5PWQ0_9FLAO</name>
<accession>A0ABX5PWQ0</accession>
<evidence type="ECO:0000259" key="2">
    <source>
        <dbReference type="Pfam" id="PF18962"/>
    </source>
</evidence>
<protein>
    <submittedName>
        <fullName evidence="3">Secreted protein (Por secretion system target)</fullName>
    </submittedName>
</protein>
<comment type="caution">
    <text evidence="3">The sequence shown here is derived from an EMBL/GenBank/DDBJ whole genome shotgun (WGS) entry which is preliminary data.</text>
</comment>
<feature type="domain" description="Secretion system C-terminal sorting" evidence="2">
    <location>
        <begin position="243"/>
        <end position="301"/>
    </location>
</feature>
<dbReference type="NCBIfam" id="TIGR04183">
    <property type="entry name" value="Por_Secre_tail"/>
    <property type="match status" value="1"/>
</dbReference>
<proteinExistence type="predicted"/>
<dbReference type="Gene3D" id="2.60.120.260">
    <property type="entry name" value="Galactose-binding domain-like"/>
    <property type="match status" value="1"/>
</dbReference>
<dbReference type="Pfam" id="PF18962">
    <property type="entry name" value="Por_Secre_tail"/>
    <property type="match status" value="1"/>
</dbReference>
<gene>
    <name evidence="3" type="ORF">LX97_01971</name>
</gene>
<dbReference type="EMBL" id="QKZR01000003">
    <property type="protein sequence ID" value="PZX39617.1"/>
    <property type="molecule type" value="Genomic_DNA"/>
</dbReference>